<dbReference type="InterPro" id="IPR004648">
    <property type="entry name" value="Oligpept_transpt"/>
</dbReference>
<feature type="transmembrane region" description="Helical" evidence="10">
    <location>
        <begin position="1422"/>
        <end position="1440"/>
    </location>
</feature>
<evidence type="ECO:0000256" key="9">
    <source>
        <dbReference type="SAM" id="MobiDB-lite"/>
    </source>
</evidence>
<feature type="compositionally biased region" description="Polar residues" evidence="9">
    <location>
        <begin position="144"/>
        <end position="156"/>
    </location>
</feature>
<dbReference type="PANTHER" id="PTHR22601">
    <property type="entry name" value="ISP4 LIKE PROTEIN"/>
    <property type="match status" value="1"/>
</dbReference>
<evidence type="ECO:0000313" key="13">
    <source>
        <dbReference type="Proteomes" id="UP000320333"/>
    </source>
</evidence>
<name>A0A507EKD7_9FUNG</name>
<feature type="transmembrane region" description="Helical" evidence="10">
    <location>
        <begin position="1150"/>
        <end position="1169"/>
    </location>
</feature>
<feature type="region of interest" description="Disordered" evidence="9">
    <location>
        <begin position="1"/>
        <end position="106"/>
    </location>
</feature>
<feature type="transmembrane region" description="Helical" evidence="10">
    <location>
        <begin position="1584"/>
        <end position="1606"/>
    </location>
</feature>
<feature type="transmembrane region" description="Helical" evidence="10">
    <location>
        <begin position="1111"/>
        <end position="1130"/>
    </location>
</feature>
<evidence type="ECO:0000256" key="10">
    <source>
        <dbReference type="SAM" id="Phobius"/>
    </source>
</evidence>
<evidence type="ECO:0000256" key="1">
    <source>
        <dbReference type="ARBA" id="ARBA00004141"/>
    </source>
</evidence>
<evidence type="ECO:0000256" key="4">
    <source>
        <dbReference type="ARBA" id="ARBA00022692"/>
    </source>
</evidence>
<comment type="similarity">
    <text evidence="2">Belongs to the oligopeptide OPT transporter family.</text>
</comment>
<evidence type="ECO:0000256" key="6">
    <source>
        <dbReference type="ARBA" id="ARBA00022927"/>
    </source>
</evidence>
<dbReference type="GO" id="GO:0035673">
    <property type="term" value="F:oligopeptide transmembrane transporter activity"/>
    <property type="evidence" value="ECO:0007669"/>
    <property type="project" value="InterPro"/>
</dbReference>
<keyword evidence="4 10" id="KW-0812">Transmembrane</keyword>
<comment type="caution">
    <text evidence="12">The sequence shown here is derived from an EMBL/GenBank/DDBJ whole genome shotgun (WGS) entry which is preliminary data.</text>
</comment>
<organism evidence="12 13">
    <name type="scientific">Chytriomyces confervae</name>
    <dbReference type="NCBI Taxonomy" id="246404"/>
    <lineage>
        <taxon>Eukaryota</taxon>
        <taxon>Fungi</taxon>
        <taxon>Fungi incertae sedis</taxon>
        <taxon>Chytridiomycota</taxon>
        <taxon>Chytridiomycota incertae sedis</taxon>
        <taxon>Chytridiomycetes</taxon>
        <taxon>Chytridiales</taxon>
        <taxon>Chytriomycetaceae</taxon>
        <taxon>Chytriomyces</taxon>
    </lineage>
</organism>
<feature type="transmembrane region" description="Helical" evidence="10">
    <location>
        <begin position="1669"/>
        <end position="1690"/>
    </location>
</feature>
<feature type="transmembrane region" description="Helical" evidence="10">
    <location>
        <begin position="1300"/>
        <end position="1321"/>
    </location>
</feature>
<feature type="transmembrane region" description="Helical" evidence="10">
    <location>
        <begin position="1745"/>
        <end position="1768"/>
    </location>
</feature>
<evidence type="ECO:0000313" key="12">
    <source>
        <dbReference type="EMBL" id="TPX64314.1"/>
    </source>
</evidence>
<dbReference type="Pfam" id="PF03169">
    <property type="entry name" value="OPT"/>
    <property type="match status" value="1"/>
</dbReference>
<feature type="compositionally biased region" description="Low complexity" evidence="9">
    <location>
        <begin position="13"/>
        <end position="25"/>
    </location>
</feature>
<evidence type="ECO:0000256" key="3">
    <source>
        <dbReference type="ARBA" id="ARBA00022448"/>
    </source>
</evidence>
<feature type="transmembrane region" description="Helical" evidence="10">
    <location>
        <begin position="1536"/>
        <end position="1564"/>
    </location>
</feature>
<protein>
    <recommendedName>
        <fullName evidence="11">BCAS3 WD40 domain-containing protein</fullName>
    </recommendedName>
</protein>
<accession>A0A507EKD7</accession>
<dbReference type="Pfam" id="PF21034">
    <property type="entry name" value="BCAS3_WD40"/>
    <property type="match status" value="2"/>
</dbReference>
<feature type="compositionally biased region" description="Polar residues" evidence="9">
    <location>
        <begin position="1006"/>
        <end position="1022"/>
    </location>
</feature>
<feature type="transmembrane region" description="Helical" evidence="10">
    <location>
        <begin position="1252"/>
        <end position="1280"/>
    </location>
</feature>
<dbReference type="SMART" id="SM00320">
    <property type="entry name" value="WD40"/>
    <property type="match status" value="3"/>
</dbReference>
<feature type="transmembrane region" description="Helical" evidence="10">
    <location>
        <begin position="1474"/>
        <end position="1495"/>
    </location>
</feature>
<keyword evidence="13" id="KW-1185">Reference proteome</keyword>
<feature type="transmembrane region" description="Helical" evidence="10">
    <location>
        <begin position="1696"/>
        <end position="1715"/>
    </location>
</feature>
<feature type="domain" description="BCAS3 WD40" evidence="11">
    <location>
        <begin position="507"/>
        <end position="610"/>
    </location>
</feature>
<dbReference type="SUPFAM" id="SSF50978">
    <property type="entry name" value="WD40 repeat-like"/>
    <property type="match status" value="1"/>
</dbReference>
<gene>
    <name evidence="12" type="ORF">CcCBS67573_g08436</name>
</gene>
<dbReference type="NCBIfam" id="TIGR00728">
    <property type="entry name" value="OPT_sfam"/>
    <property type="match status" value="1"/>
</dbReference>
<reference evidence="12 13" key="1">
    <citation type="journal article" date="2019" name="Sci. Rep.">
        <title>Comparative genomics of chytrid fungi reveal insights into the obligate biotrophic and pathogenic lifestyle of Synchytrium endobioticum.</title>
        <authorList>
            <person name="van de Vossenberg B.T.L.H."/>
            <person name="Warris S."/>
            <person name="Nguyen H.D.T."/>
            <person name="van Gent-Pelzer M.P.E."/>
            <person name="Joly D.L."/>
            <person name="van de Geest H.C."/>
            <person name="Bonants P.J.M."/>
            <person name="Smith D.S."/>
            <person name="Levesque C.A."/>
            <person name="van der Lee T.A.J."/>
        </authorList>
    </citation>
    <scope>NUCLEOTIDE SEQUENCE [LARGE SCALE GENOMIC DNA]</scope>
    <source>
        <strain evidence="12 13">CBS 675.73</strain>
    </source>
</reference>
<keyword evidence="7 10" id="KW-1133">Transmembrane helix</keyword>
<dbReference type="GO" id="GO:0015031">
    <property type="term" value="P:protein transport"/>
    <property type="evidence" value="ECO:0007669"/>
    <property type="project" value="UniProtKB-KW"/>
</dbReference>
<proteinExistence type="inferred from homology"/>
<feature type="region of interest" description="Disordered" evidence="9">
    <location>
        <begin position="1000"/>
        <end position="1022"/>
    </location>
</feature>
<evidence type="ECO:0000256" key="2">
    <source>
        <dbReference type="ARBA" id="ARBA00008807"/>
    </source>
</evidence>
<evidence type="ECO:0000256" key="8">
    <source>
        <dbReference type="ARBA" id="ARBA00023136"/>
    </source>
</evidence>
<evidence type="ECO:0000256" key="5">
    <source>
        <dbReference type="ARBA" id="ARBA00022856"/>
    </source>
</evidence>
<keyword evidence="5" id="KW-0571">Peptide transport</keyword>
<keyword evidence="3" id="KW-0813">Transport</keyword>
<dbReference type="InterPro" id="IPR015943">
    <property type="entry name" value="WD40/YVTN_repeat-like_dom_sf"/>
</dbReference>
<comment type="subcellular location">
    <subcellularLocation>
        <location evidence="1">Membrane</location>
        <topology evidence="1">Multi-pass membrane protein</topology>
    </subcellularLocation>
</comment>
<dbReference type="GO" id="GO:0016020">
    <property type="term" value="C:membrane"/>
    <property type="evidence" value="ECO:0007669"/>
    <property type="project" value="UniProtKB-SubCell"/>
</dbReference>
<feature type="transmembrane region" description="Helical" evidence="10">
    <location>
        <begin position="1085"/>
        <end position="1104"/>
    </location>
</feature>
<sequence>MGKKKNRAPPAAPIAIAPALNPVPIQHEDEEPTSIESANTVSHEDTLQSDLDTVDATPGGADTDHEDVFALEFDESPMSKSDPPSHPPPDRESDTAQLPSHHSRNNVERIESTPVSLSAAHFQMPQSLARNAPIKQSARRTAKQRNPPSSSLISQLGSIVKGSLSGTSSTSPQSPPFNAKSPESILCAKFVRIRFWDSQREKNVANFTDDGNMCLLVGYERGFQVWSMSSSLGTEFSQLVSVRNELQRVIDLDVVPYPSIELQKEIANTDMASSFPLIALVESASENPSNAYAVKLYSLNSHRIVKEWNFSANVLSVKCSSNLIAVGLSDNTIQIYSALSLKPISCIPEAHPVFTVGSRLLIYASTVKPPKPQPPSKSNASTKNGEDFDEWVLHSHQSIMGAGSQPSVGDKAIDGLKRATGKVVKEVLGGANYLGAVGYTAVQNYLQNGTTSTGAEEISVTQATDTSNAPPHMENSKAEGVIAIREFPLDIHFESSSSDDLSLEEQSTLISHWKAHTNKISYLTLNEAQTLLFTSSTSANTFFIFSLNVASPLERNLPRNRSVNTLMPQNCLYKLERGFTPATIESVSFSSNGKWCAVSTARGTTHVYALPQVRNGGKDLEKVYELGVINGWTDAKAGNMDAVNAALYSVSGAGNAVANAWEGVSIYPAARLKQNSPLAATVPVHDGGEKTSTKDLVDAAASGRAALSVAFFFDRVSSNAPANGASGRRDSGAGLLANAVSGLAASPNLPGFLGGGILDSDFTKLFRQRMVSVHPSGFATLHHLDIGAYVHGADHSPNASVGSYGNSPGVGFSASPKNGSWAGLHQHHHGAAKIQVKDVMQWDINRCRDWAEYKPDLQASRAKSPPWKLGTWASQIETTTYDTIAFGPPIWADPVFKLHMYSTDPAKRGLSKTAQGPDLSDLPTFHALETTREIVKPAGTRADTYPSLRDSVFVDNDISSAMGDQPFSGANGVTTPVWRKEGLSFEDALVVDNTIAPPELGDHLSESQFGPTSQPVPDSDTTMTAADTERAHQVPGDKADEPQFVTEEKVQAIADQDDDYIDEIYDIIDAVVPRTDDTTLPSNTFRVWFLGLTFGVLICCANTIFTFRSNYFAVSPFVTVLLAYPCGLAMAKFLPSGFLNPGAFNYKEHALIFVMTSCMASPPYALYNIVGQKYQLYQTDLSLLSGFGFAIVTQCFGYGFADVFGSGLTRRYLVRPAAMLWPSNLATIAMLNSLHGRDDGTNSRYPMSRYKFFWLAASAMFFYQLLPSYVAPMLGALSVICWFTNNKKDNQMALVLGSGSYGGGVGLLSFTLDWSLCNVYAPITTPLWAMMNQFLGLWLFLWIVTPILWYSEAFYNDKSIGAKSTYGFTINAPSTYNKKGIRIPNTKFVIRSPDDRNSLILNQTFYDENKPILITTYFALEYANSFVVFIAALVHVGLWYGKDIWHRFRATLKDLDRNDIHATLMDAYPDVPDWWFMIILVVNTVIAIVVCQWGGFDLPWWGTILAMLLALVSIIPIGTIQAISGQQIGLNVMSEFLIGLLLPGRISAVMAFKTFSYMAMYQGLYLVADLKLGHYLKVPPRVMFMAQLVSTIAGALVSTGTAAAIYESFGKIDKPVSAEFPAGFQWLMQVQANDPASGWSSNNYNTFLSAGAIWGAIAPARFFGPESPYFKTLLGFLIGGILPIIPWYLHKLQPNSFWHLVNIPLIFIFPAYAGARRSDLITPLAISVIVNYFVKKYRHTWWKKYAYVMSAAFDSGTGVMLLILFFMVQFNPKYQMPFPSWFMNSGDIERCLPSDVLDCMDHGTMGNAYGFEYDPAQDPACN</sequence>
<keyword evidence="6" id="KW-0653">Protein transport</keyword>
<dbReference type="Proteomes" id="UP000320333">
    <property type="component" value="Unassembled WGS sequence"/>
</dbReference>
<dbReference type="InterPro" id="IPR048382">
    <property type="entry name" value="BCAS3_WD40"/>
</dbReference>
<dbReference type="OrthoDB" id="9986677at2759"/>
<dbReference type="InterPro" id="IPR001680">
    <property type="entry name" value="WD40_rpt"/>
</dbReference>
<evidence type="ECO:0000259" key="11">
    <source>
        <dbReference type="Pfam" id="PF21034"/>
    </source>
</evidence>
<feature type="region of interest" description="Disordered" evidence="9">
    <location>
        <begin position="132"/>
        <end position="156"/>
    </location>
</feature>
<feature type="transmembrane region" description="Helical" evidence="10">
    <location>
        <begin position="1333"/>
        <end position="1351"/>
    </location>
</feature>
<dbReference type="EMBL" id="QEAP01000551">
    <property type="protein sequence ID" value="TPX64314.1"/>
    <property type="molecule type" value="Genomic_DNA"/>
</dbReference>
<dbReference type="Gene3D" id="2.130.10.10">
    <property type="entry name" value="YVTN repeat-like/Quinoprotein amine dehydrogenase"/>
    <property type="match status" value="2"/>
</dbReference>
<dbReference type="InterPro" id="IPR036322">
    <property type="entry name" value="WD40_repeat_dom_sf"/>
</dbReference>
<keyword evidence="8 10" id="KW-0472">Membrane</keyword>
<dbReference type="InterPro" id="IPR004813">
    <property type="entry name" value="OPT"/>
</dbReference>
<feature type="transmembrane region" description="Helical" evidence="10">
    <location>
        <begin position="1501"/>
        <end position="1524"/>
    </location>
</feature>
<feature type="domain" description="BCAS3 WD40" evidence="11">
    <location>
        <begin position="192"/>
        <end position="365"/>
    </location>
</feature>
<evidence type="ECO:0000256" key="7">
    <source>
        <dbReference type="ARBA" id="ARBA00022989"/>
    </source>
</evidence>
<feature type="transmembrane region" description="Helical" evidence="10">
    <location>
        <begin position="1181"/>
        <end position="1201"/>
    </location>
</feature>